<feature type="transmembrane region" description="Helical" evidence="6">
    <location>
        <begin position="321"/>
        <end position="341"/>
    </location>
</feature>
<feature type="transmembrane region" description="Helical" evidence="6">
    <location>
        <begin position="149"/>
        <end position="170"/>
    </location>
</feature>
<keyword evidence="4 6" id="KW-1133">Transmembrane helix</keyword>
<comment type="subcellular location">
    <subcellularLocation>
        <location evidence="1 6">Membrane</location>
        <topology evidence="1 6">Multi-pass membrane protein</topology>
    </subcellularLocation>
</comment>
<evidence type="ECO:0000256" key="2">
    <source>
        <dbReference type="ARBA" id="ARBA00007635"/>
    </source>
</evidence>
<dbReference type="InterPro" id="IPR037185">
    <property type="entry name" value="EmrE-like"/>
</dbReference>
<dbReference type="EMBL" id="AF326781">
    <property type="protein sequence ID" value="AAK84084.1"/>
    <property type="molecule type" value="Genomic_DNA"/>
</dbReference>
<dbReference type="PANTHER" id="PTHR31218">
    <property type="entry name" value="WAT1-RELATED PROTEIN"/>
    <property type="match status" value="1"/>
</dbReference>
<dbReference type="InterPro" id="IPR030184">
    <property type="entry name" value="WAT1-related"/>
</dbReference>
<keyword evidence="5 6" id="KW-0472">Membrane</keyword>
<feature type="transmembrane region" description="Helical" evidence="6">
    <location>
        <begin position="182"/>
        <end position="207"/>
    </location>
</feature>
<feature type="domain" description="EamA" evidence="8">
    <location>
        <begin position="230"/>
        <end position="364"/>
    </location>
</feature>
<dbReference type="SUPFAM" id="SSF103481">
    <property type="entry name" value="Multidrug resistance efflux transporter EmrE"/>
    <property type="match status" value="2"/>
</dbReference>
<feature type="transmembrane region" description="Helical" evidence="6">
    <location>
        <begin position="347"/>
        <end position="366"/>
    </location>
</feature>
<gene>
    <name evidence="9" type="primary">NLL</name>
</gene>
<feature type="transmembrane region" description="Helical" evidence="6">
    <location>
        <begin position="40"/>
        <end position="64"/>
    </location>
</feature>
<organism evidence="9">
    <name type="scientific">Triticum monococcum</name>
    <name type="common">Einkorn wheat</name>
    <name type="synonym">Crithodium monococcum</name>
    <dbReference type="NCBI Taxonomy" id="4568"/>
    <lineage>
        <taxon>Eukaryota</taxon>
        <taxon>Viridiplantae</taxon>
        <taxon>Streptophyta</taxon>
        <taxon>Embryophyta</taxon>
        <taxon>Tracheophyta</taxon>
        <taxon>Spermatophyta</taxon>
        <taxon>Magnoliopsida</taxon>
        <taxon>Liliopsida</taxon>
        <taxon>Poales</taxon>
        <taxon>Poaceae</taxon>
        <taxon>BOP clade</taxon>
        <taxon>Pooideae</taxon>
        <taxon>Triticodae</taxon>
        <taxon>Triticeae</taxon>
        <taxon>Triticinae</taxon>
        <taxon>Triticum</taxon>
    </lineage>
</organism>
<feature type="transmembrane region" description="Helical" evidence="6">
    <location>
        <begin position="292"/>
        <end position="309"/>
    </location>
</feature>
<reference evidence="9" key="1">
    <citation type="journal article" date="2001" name="Plant J.">
        <title>Analysis of a contiguous 211 kb sequence in diploid wheat (Triticum monococcum L.) reveals multiple mechanisms of genome evolution.</title>
        <authorList>
            <person name="Wicker T."/>
            <person name="Stein N."/>
            <person name="Albar L."/>
            <person name="Feuillet C."/>
            <person name="Schlagenhauf E."/>
            <person name="Keller B."/>
        </authorList>
    </citation>
    <scope>NUCLEOTIDE SEQUENCE</scope>
</reference>
<name>Q947C6_TRIMO</name>
<feature type="region of interest" description="Disordered" evidence="7">
    <location>
        <begin position="379"/>
        <end position="407"/>
    </location>
</feature>
<dbReference type="InterPro" id="IPR000620">
    <property type="entry name" value="EamA_dom"/>
</dbReference>
<feature type="transmembrane region" description="Helical" evidence="6">
    <location>
        <begin position="85"/>
        <end position="105"/>
    </location>
</feature>
<evidence type="ECO:0000256" key="5">
    <source>
        <dbReference type="ARBA" id="ARBA00023136"/>
    </source>
</evidence>
<evidence type="ECO:0000256" key="6">
    <source>
        <dbReference type="RuleBase" id="RU363077"/>
    </source>
</evidence>
<comment type="similarity">
    <text evidence="2 6">Belongs to the drug/metabolite transporter (DMT) superfamily. Plant drug/metabolite exporter (P-DME) (TC 2.A.7.4) family.</text>
</comment>
<dbReference type="AlphaFoldDB" id="Q947C6"/>
<accession>Q947C6</accession>
<keyword evidence="3 6" id="KW-0812">Transmembrane</keyword>
<feature type="transmembrane region" description="Helical" evidence="6">
    <location>
        <begin position="260"/>
        <end position="280"/>
    </location>
</feature>
<feature type="transmembrane region" description="Helical" evidence="6">
    <location>
        <begin position="227"/>
        <end position="248"/>
    </location>
</feature>
<evidence type="ECO:0000256" key="4">
    <source>
        <dbReference type="ARBA" id="ARBA00022989"/>
    </source>
</evidence>
<evidence type="ECO:0000256" key="3">
    <source>
        <dbReference type="ARBA" id="ARBA00022692"/>
    </source>
</evidence>
<evidence type="ECO:0000259" key="8">
    <source>
        <dbReference type="Pfam" id="PF00892"/>
    </source>
</evidence>
<evidence type="ECO:0000256" key="7">
    <source>
        <dbReference type="SAM" id="MobiDB-lite"/>
    </source>
</evidence>
<sequence length="407" mass="43592">MAAVAMADGGGKKPYVVAVAIQAINTGTFVVSKAAFDSGMYTYIFVFYRLAAATALLVPIALINCACRRSQSTTSTPAQAMSCRLLFKLFLCAFLGSAGLTLQALTKFVKKSCQEVGGFTSLLSSSLLQGKAEHLHPQVYHASLKQTSATVASAATNSMPVVTFLLALVLRMETIKLRRRSGLGKLAGVALCLAGVLVIAFYVGPSIRPLAHHPVFAHKTQSVGNGAWIRGTFLLILSCTTWSLWITLQVPLLIEYPNKLMATAMQCLFSALQSFVVAVVVEKDFTKWKLGLDIGLLAAFLGTGALMYLQAWCAEMSGPVFVVMWSPLAFIFTIFSSSFFLGEVVHLGSILGGILLVGGLYSVLWGKSNERKNMILPVMPEKSQGQGDGDGATTQEKHGETNLTSQV</sequence>
<dbReference type="GO" id="GO:0016020">
    <property type="term" value="C:membrane"/>
    <property type="evidence" value="ECO:0007669"/>
    <property type="project" value="UniProtKB-SubCell"/>
</dbReference>
<dbReference type="GO" id="GO:0022857">
    <property type="term" value="F:transmembrane transporter activity"/>
    <property type="evidence" value="ECO:0007669"/>
    <property type="project" value="InterPro"/>
</dbReference>
<proteinExistence type="inferred from homology"/>
<protein>
    <recommendedName>
        <fullName evidence="6">WAT1-related protein</fullName>
    </recommendedName>
</protein>
<evidence type="ECO:0000256" key="1">
    <source>
        <dbReference type="ARBA" id="ARBA00004141"/>
    </source>
</evidence>
<evidence type="ECO:0000313" key="9">
    <source>
        <dbReference type="EMBL" id="AAK84084.1"/>
    </source>
</evidence>
<dbReference type="Pfam" id="PF00892">
    <property type="entry name" value="EamA"/>
    <property type="match status" value="1"/>
</dbReference>